<protein>
    <submittedName>
        <fullName evidence="1">Uncharacterized protein</fullName>
    </submittedName>
</protein>
<reference evidence="1" key="1">
    <citation type="submission" date="2020-05" db="EMBL/GenBank/DDBJ databases">
        <authorList>
            <person name="Chiriac C."/>
            <person name="Salcher M."/>
            <person name="Ghai R."/>
            <person name="Kavagutti S V."/>
        </authorList>
    </citation>
    <scope>NUCLEOTIDE SEQUENCE</scope>
</reference>
<proteinExistence type="predicted"/>
<evidence type="ECO:0000313" key="1">
    <source>
        <dbReference type="EMBL" id="CAB5214995.1"/>
    </source>
</evidence>
<name>A0A6J7WKP2_9CAUD</name>
<organism evidence="1">
    <name type="scientific">uncultured Caudovirales phage</name>
    <dbReference type="NCBI Taxonomy" id="2100421"/>
    <lineage>
        <taxon>Viruses</taxon>
        <taxon>Duplodnaviria</taxon>
        <taxon>Heunggongvirae</taxon>
        <taxon>Uroviricota</taxon>
        <taxon>Caudoviricetes</taxon>
        <taxon>Peduoviridae</taxon>
        <taxon>Maltschvirus</taxon>
        <taxon>Maltschvirus maltsch</taxon>
    </lineage>
</organism>
<gene>
    <name evidence="1" type="ORF">UFOVP190_352</name>
</gene>
<sequence>MYTVKKLPDGVISKATKALNTKYGMPSVGHNSCWRHWWKQDYNVTVGVGWDELIFESEQAYTMFVLRWA</sequence>
<accession>A0A6J7WKP2</accession>
<dbReference type="EMBL" id="LR798243">
    <property type="protein sequence ID" value="CAB5214995.1"/>
    <property type="molecule type" value="Genomic_DNA"/>
</dbReference>